<dbReference type="EMBL" id="WIXP02000006">
    <property type="protein sequence ID" value="KAF6209277.1"/>
    <property type="molecule type" value="Genomic_DNA"/>
</dbReference>
<organism evidence="2 3">
    <name type="scientific">Apolygus lucorum</name>
    <name type="common">Small green plant bug</name>
    <name type="synonym">Lygocoris lucorum</name>
    <dbReference type="NCBI Taxonomy" id="248454"/>
    <lineage>
        <taxon>Eukaryota</taxon>
        <taxon>Metazoa</taxon>
        <taxon>Ecdysozoa</taxon>
        <taxon>Arthropoda</taxon>
        <taxon>Hexapoda</taxon>
        <taxon>Insecta</taxon>
        <taxon>Pterygota</taxon>
        <taxon>Neoptera</taxon>
        <taxon>Paraneoptera</taxon>
        <taxon>Hemiptera</taxon>
        <taxon>Heteroptera</taxon>
        <taxon>Panheteroptera</taxon>
        <taxon>Cimicomorpha</taxon>
        <taxon>Miridae</taxon>
        <taxon>Mirini</taxon>
        <taxon>Apolygus</taxon>
    </lineage>
</organism>
<evidence type="ECO:0000256" key="1">
    <source>
        <dbReference type="SAM" id="Phobius"/>
    </source>
</evidence>
<comment type="caution">
    <text evidence="2">The sequence shown here is derived from an EMBL/GenBank/DDBJ whole genome shotgun (WGS) entry which is preliminary data.</text>
</comment>
<keyword evidence="1" id="KW-1133">Transmembrane helix</keyword>
<sequence length="318" mass="35637">MLMMLNKFNIKKMERVEPLAPVTLLTGVALMTSFATCQELGDFDEVETYTRILLRTKNGSSLSRPRADPGRPLIIDYPFPIHHLPQPQNSEYAVHPHSQVHSIPLSGLQSPDTHEGLTSWPGYGAGLGLSHHNLFFPPKKKKKKYLKKSYKYLIPLLITVATKIAHLLPTLKLLLLALFSFLLFAKKAFLVSVGTFLLVLYEHLTNKNASGQSNGLGASIGLWKDRGQAAAQDVHPVYSDQGLTTDNQPGSDWWRLEGANGTKISPRDGERWRRWWAPQVKGHHYPGPQPPPQLEENATLKDRIKNNLKRIFGGNETS</sequence>
<evidence type="ECO:0000313" key="2">
    <source>
        <dbReference type="EMBL" id="KAF6209277.1"/>
    </source>
</evidence>
<gene>
    <name evidence="2" type="ORF">GE061_015022</name>
</gene>
<feature type="transmembrane region" description="Helical" evidence="1">
    <location>
        <begin position="150"/>
        <end position="168"/>
    </location>
</feature>
<keyword evidence="3" id="KW-1185">Reference proteome</keyword>
<dbReference type="AlphaFoldDB" id="A0A8S9XJX0"/>
<dbReference type="Proteomes" id="UP000466442">
    <property type="component" value="Unassembled WGS sequence"/>
</dbReference>
<keyword evidence="1" id="KW-0472">Membrane</keyword>
<evidence type="ECO:0000313" key="3">
    <source>
        <dbReference type="Proteomes" id="UP000466442"/>
    </source>
</evidence>
<keyword evidence="1" id="KW-0812">Transmembrane</keyword>
<accession>A0A8S9XJX0</accession>
<protein>
    <submittedName>
        <fullName evidence="2">Uncharacterized protein</fullName>
    </submittedName>
</protein>
<feature type="transmembrane region" description="Helical" evidence="1">
    <location>
        <begin position="174"/>
        <end position="201"/>
    </location>
</feature>
<proteinExistence type="predicted"/>
<name>A0A8S9XJX0_APOLU</name>
<reference evidence="2" key="1">
    <citation type="journal article" date="2021" name="Mol. Ecol. Resour.">
        <title>Apolygus lucorum genome provides insights into omnivorousness and mesophyll feeding.</title>
        <authorList>
            <person name="Liu Y."/>
            <person name="Liu H."/>
            <person name="Wang H."/>
            <person name="Huang T."/>
            <person name="Liu B."/>
            <person name="Yang B."/>
            <person name="Yin L."/>
            <person name="Li B."/>
            <person name="Zhang Y."/>
            <person name="Zhang S."/>
            <person name="Jiang F."/>
            <person name="Zhang X."/>
            <person name="Ren Y."/>
            <person name="Wang B."/>
            <person name="Wang S."/>
            <person name="Lu Y."/>
            <person name="Wu K."/>
            <person name="Fan W."/>
            <person name="Wang G."/>
        </authorList>
    </citation>
    <scope>NUCLEOTIDE SEQUENCE</scope>
    <source>
        <strain evidence="2">12Hb</strain>
    </source>
</reference>